<comment type="caution">
    <text evidence="1">The sequence shown here is derived from an EMBL/GenBank/DDBJ whole genome shotgun (WGS) entry which is preliminary data.</text>
</comment>
<evidence type="ECO:0000313" key="2">
    <source>
        <dbReference type="Proteomes" id="UP001230268"/>
    </source>
</evidence>
<protein>
    <submittedName>
        <fullName evidence="1">Uncharacterized protein</fullName>
    </submittedName>
</protein>
<name>A0AAD8LJT4_BABGI</name>
<dbReference type="AlphaFoldDB" id="A0AAD8LJT4"/>
<sequence>MCASKLDKTCHELFASTLRPDGSSSGDETVTSNRLKCADKVAALAKKLSDTKTLKLNLLKLLKLHKLPEVEKDFLKAAIPTLTCAARPYNTPHNLENGIALINEWAGVYHRADLINAKEVTELLISPQAFKNTLLKLLNGKSDDHRVVVMRKHIEGKPWCDSTEELENDVGDDDQECVFQPKLNKYPQYLKNAPKKAYPKNTIAGKLDHLLDTPQRKFEHDEDADDSQAEYERYDYGTPSNVRCPFNTPMNRNAKGVGFHDKALLFKKVIGEEQHDEYNPSRRRGARVKQTNAESNAAVSHQYDSNTQLLNGDEVDEIFNRVPGIDERLPRFVGKVDPHLHYVRPKKNRIPTELWSMQQHEENKMWPASLRGGYLGNDMRFSSDTTTHHAVDHNGHTHVGSMKRCDYIMPHGMLTPSFGHRVPDVNYENRVYNGKHENTKNASDPLDVLEAQLAAPIVNVMKLRC</sequence>
<dbReference type="Proteomes" id="UP001230268">
    <property type="component" value="Unassembled WGS sequence"/>
</dbReference>
<evidence type="ECO:0000313" key="1">
    <source>
        <dbReference type="EMBL" id="KAK1442852.1"/>
    </source>
</evidence>
<keyword evidence="2" id="KW-1185">Reference proteome</keyword>
<organism evidence="1 2">
    <name type="scientific">Babesia gibsoni</name>
    <dbReference type="NCBI Taxonomy" id="33632"/>
    <lineage>
        <taxon>Eukaryota</taxon>
        <taxon>Sar</taxon>
        <taxon>Alveolata</taxon>
        <taxon>Apicomplexa</taxon>
        <taxon>Aconoidasida</taxon>
        <taxon>Piroplasmida</taxon>
        <taxon>Babesiidae</taxon>
        <taxon>Babesia</taxon>
    </lineage>
</organism>
<dbReference type="EMBL" id="JAVEPI010000003">
    <property type="protein sequence ID" value="KAK1442852.1"/>
    <property type="molecule type" value="Genomic_DNA"/>
</dbReference>
<reference evidence="1" key="1">
    <citation type="submission" date="2023-08" db="EMBL/GenBank/DDBJ databases">
        <title>Draft sequence of the Babesia gibsoni genome.</title>
        <authorList>
            <person name="Yamagishi J.Y."/>
            <person name="Xuan X.X."/>
        </authorList>
    </citation>
    <scope>NUCLEOTIDE SEQUENCE</scope>
    <source>
        <strain evidence="1">Azabu</strain>
    </source>
</reference>
<proteinExistence type="predicted"/>
<gene>
    <name evidence="1" type="ORF">BgAZ_303700</name>
</gene>
<accession>A0AAD8LJT4</accession>